<evidence type="ECO:0000313" key="2">
    <source>
        <dbReference type="EMBL" id="AWB27578.1"/>
    </source>
</evidence>
<dbReference type="KEGG" id="harc:HARCEL1_07570"/>
<dbReference type="Pfam" id="PF26500">
    <property type="entry name" value="DUF8166"/>
    <property type="match status" value="1"/>
</dbReference>
<dbReference type="EMBL" id="CP028858">
    <property type="protein sequence ID" value="AWB27578.1"/>
    <property type="molecule type" value="Genomic_DNA"/>
</dbReference>
<proteinExistence type="predicted"/>
<dbReference type="AlphaFoldDB" id="A0A2R4X1B2"/>
<protein>
    <recommendedName>
        <fullName evidence="1">DUF8166 domain-containing protein</fullName>
    </recommendedName>
</protein>
<dbReference type="InterPro" id="IPR058479">
    <property type="entry name" value="DUF8166"/>
</dbReference>
<accession>A0A2R4X1B2</accession>
<evidence type="ECO:0000313" key="3">
    <source>
        <dbReference type="Proteomes" id="UP000244727"/>
    </source>
</evidence>
<feature type="domain" description="DUF8166" evidence="1">
    <location>
        <begin position="3"/>
        <end position="217"/>
    </location>
</feature>
<keyword evidence="3" id="KW-1185">Reference proteome</keyword>
<dbReference type="RefSeq" id="WP_108381965.1">
    <property type="nucleotide sequence ID" value="NZ_CP028858.1"/>
</dbReference>
<reference evidence="2 3" key="1">
    <citation type="submission" date="2018-04" db="EMBL/GenBank/DDBJ databases">
        <title>Halococcoides cellulosivorans gen. nov., sp. nov., an extremely halophilic cellulose-utilizing haloarchaeon from hypersaline lakes.</title>
        <authorList>
            <person name="Sorokin D.Y."/>
            <person name="Toshchakov S.V."/>
            <person name="Samarov N.I."/>
            <person name="Korzhenkov A."/>
            <person name="Kublanov I.V."/>
        </authorList>
    </citation>
    <scope>NUCLEOTIDE SEQUENCE [LARGE SCALE GENOMIC DNA]</scope>
    <source>
        <strain evidence="2 3">HArcel1</strain>
    </source>
</reference>
<dbReference type="GeneID" id="36512355"/>
<organism evidence="2 3">
    <name type="scientific">Halococcoides cellulosivorans</name>
    <dbReference type="NCBI Taxonomy" id="1679096"/>
    <lineage>
        <taxon>Archaea</taxon>
        <taxon>Methanobacteriati</taxon>
        <taxon>Methanobacteriota</taxon>
        <taxon>Stenosarchaea group</taxon>
        <taxon>Halobacteria</taxon>
        <taxon>Halobacteriales</taxon>
        <taxon>Haloarculaceae</taxon>
        <taxon>Halococcoides</taxon>
    </lineage>
</organism>
<sequence>MTDDSHSDTTHEPVRIGSILSSNSHLDYTVEVFGDRDCERPPEPHEREFGQPVYIATEIDGTQRAVVGVIYDTRLVDPDQGRTGPRLAQDDQAQFTPAYVEERTTLAGVALLGTARLGDDGTISDPSHQMPRWTLSVDDTVRACPDAMVRAFHHVDGDLRLAYVDRLLEVAGDLGAEVVEALIERLRGLDLDDESRRVLDVVDEQVTWQARQQRGLV</sequence>
<evidence type="ECO:0000259" key="1">
    <source>
        <dbReference type="Pfam" id="PF26500"/>
    </source>
</evidence>
<name>A0A2R4X1B2_9EURY</name>
<dbReference type="Proteomes" id="UP000244727">
    <property type="component" value="Chromosome"/>
</dbReference>
<gene>
    <name evidence="2" type="ORF">HARCEL1_07570</name>
</gene>